<sequence>MSLFDYTTPKRDNVFDLVIPRHEFFHGATDQLTGGRDNPNCLSDLVAAGLAEGWSDIFALAVNVLDNPTITRDTATPFAPYVAGTPSGLRTFPYTSDMAMNPSTYSIAGTQEYQEVHMIGEVWASMLRKVYYVPQVVGKTP</sequence>
<dbReference type="PANTHER" id="PTHR33478:SF1">
    <property type="entry name" value="EXTRACELLULAR METALLOPROTEINASE MEP"/>
    <property type="match status" value="1"/>
</dbReference>
<dbReference type="GO" id="GO:0006508">
    <property type="term" value="P:proteolysis"/>
    <property type="evidence" value="ECO:0007669"/>
    <property type="project" value="UniProtKB-KW"/>
</dbReference>
<keyword evidence="9 12" id="KW-0865">Zymogen</keyword>
<reference evidence="13 14" key="1">
    <citation type="submission" date="2009-11" db="EMBL/GenBank/DDBJ databases">
        <title>Annotation of Allomyces macrogynus ATCC 38327.</title>
        <authorList>
            <consortium name="The Broad Institute Genome Sequencing Platform"/>
            <person name="Russ C."/>
            <person name="Cuomo C."/>
            <person name="Burger G."/>
            <person name="Gray M.W."/>
            <person name="Holland P.W.H."/>
            <person name="King N."/>
            <person name="Lang F.B.F."/>
            <person name="Roger A.J."/>
            <person name="Ruiz-Trillo I."/>
            <person name="Young S.K."/>
            <person name="Zeng Q."/>
            <person name="Gargeya S."/>
            <person name="Fitzgerald M."/>
            <person name="Haas B."/>
            <person name="Abouelleil A."/>
            <person name="Alvarado L."/>
            <person name="Arachchi H.M."/>
            <person name="Berlin A."/>
            <person name="Chapman S.B."/>
            <person name="Gearin G."/>
            <person name="Goldberg J."/>
            <person name="Griggs A."/>
            <person name="Gujja S."/>
            <person name="Hansen M."/>
            <person name="Heiman D."/>
            <person name="Howarth C."/>
            <person name="Larimer J."/>
            <person name="Lui A."/>
            <person name="MacDonald P.J.P."/>
            <person name="McCowen C."/>
            <person name="Montmayeur A."/>
            <person name="Murphy C."/>
            <person name="Neiman D."/>
            <person name="Pearson M."/>
            <person name="Priest M."/>
            <person name="Roberts A."/>
            <person name="Saif S."/>
            <person name="Shea T."/>
            <person name="Sisk P."/>
            <person name="Stolte C."/>
            <person name="Sykes S."/>
            <person name="Wortman J."/>
            <person name="Nusbaum C."/>
            <person name="Birren B."/>
        </authorList>
    </citation>
    <scope>NUCLEOTIDE SEQUENCE [LARGE SCALE GENOMIC DNA]</scope>
    <source>
        <strain evidence="13 14">ATCC 38327</strain>
    </source>
</reference>
<gene>
    <name evidence="13" type="ORF">AMAG_19477</name>
</gene>
<keyword evidence="7 11" id="KW-0862">Zinc</keyword>
<evidence type="ECO:0000256" key="12">
    <source>
        <dbReference type="RuleBase" id="RU364017"/>
    </source>
</evidence>
<feature type="binding site" evidence="11">
    <location>
        <position position="22"/>
    </location>
    <ligand>
        <name>Zn(2+)</name>
        <dbReference type="ChEBI" id="CHEBI:29105"/>
        <note>catalytic</note>
    </ligand>
</feature>
<evidence type="ECO:0000256" key="6">
    <source>
        <dbReference type="ARBA" id="ARBA00022801"/>
    </source>
</evidence>
<dbReference type="InterPro" id="IPR027268">
    <property type="entry name" value="Peptidase_M4/M1_CTD_sf"/>
</dbReference>
<dbReference type="Gene3D" id="1.10.390.10">
    <property type="entry name" value="Neutral Protease Domain 2"/>
    <property type="match status" value="1"/>
</dbReference>
<dbReference type="EC" id="3.4.24.-" evidence="12"/>
<keyword evidence="6 12" id="KW-0378">Hydrolase</keyword>
<evidence type="ECO:0000256" key="5">
    <source>
        <dbReference type="ARBA" id="ARBA00022723"/>
    </source>
</evidence>
<comment type="subcellular location">
    <subcellularLocation>
        <location evidence="1 12">Secreted</location>
    </subcellularLocation>
</comment>
<dbReference type="InterPro" id="IPR001842">
    <property type="entry name" value="Peptidase_M36"/>
</dbReference>
<dbReference type="OrthoDB" id="3227768at2759"/>
<dbReference type="GO" id="GO:0005615">
    <property type="term" value="C:extracellular space"/>
    <property type="evidence" value="ECO:0007669"/>
    <property type="project" value="InterPro"/>
</dbReference>
<name>A0A0L0ST31_ALLM3</name>
<dbReference type="STRING" id="578462.A0A0L0ST31"/>
<evidence type="ECO:0000256" key="2">
    <source>
        <dbReference type="ARBA" id="ARBA00006006"/>
    </source>
</evidence>
<evidence type="ECO:0000256" key="7">
    <source>
        <dbReference type="ARBA" id="ARBA00022833"/>
    </source>
</evidence>
<dbReference type="AlphaFoldDB" id="A0A0L0ST31"/>
<evidence type="ECO:0000256" key="11">
    <source>
        <dbReference type="PIRSR" id="PIRSR601842-2"/>
    </source>
</evidence>
<keyword evidence="14" id="KW-1185">Reference proteome</keyword>
<accession>A0A0L0ST31</accession>
<dbReference type="SUPFAM" id="SSF55486">
    <property type="entry name" value="Metalloproteases ('zincins'), catalytic domain"/>
    <property type="match status" value="1"/>
</dbReference>
<keyword evidence="8 12" id="KW-0482">Metalloprotease</keyword>
<dbReference type="Proteomes" id="UP000054350">
    <property type="component" value="Unassembled WGS sequence"/>
</dbReference>
<organism evidence="13 14">
    <name type="scientific">Allomyces macrogynus (strain ATCC 38327)</name>
    <name type="common">Allomyces javanicus var. macrogynus</name>
    <dbReference type="NCBI Taxonomy" id="578462"/>
    <lineage>
        <taxon>Eukaryota</taxon>
        <taxon>Fungi</taxon>
        <taxon>Fungi incertae sedis</taxon>
        <taxon>Blastocladiomycota</taxon>
        <taxon>Blastocladiomycetes</taxon>
        <taxon>Blastocladiales</taxon>
        <taxon>Blastocladiaceae</taxon>
        <taxon>Allomyces</taxon>
    </lineage>
</organism>
<keyword evidence="5 11" id="KW-0479">Metal-binding</keyword>
<dbReference type="PANTHER" id="PTHR33478">
    <property type="entry name" value="EXTRACELLULAR METALLOPROTEINASE MEP"/>
    <property type="match status" value="1"/>
</dbReference>
<evidence type="ECO:0000313" key="14">
    <source>
        <dbReference type="Proteomes" id="UP000054350"/>
    </source>
</evidence>
<reference evidence="14" key="2">
    <citation type="submission" date="2009-11" db="EMBL/GenBank/DDBJ databases">
        <title>The Genome Sequence of Allomyces macrogynus strain ATCC 38327.</title>
        <authorList>
            <consortium name="The Broad Institute Genome Sequencing Platform"/>
            <person name="Russ C."/>
            <person name="Cuomo C."/>
            <person name="Shea T."/>
            <person name="Young S.K."/>
            <person name="Zeng Q."/>
            <person name="Koehrsen M."/>
            <person name="Haas B."/>
            <person name="Borodovsky M."/>
            <person name="Guigo R."/>
            <person name="Alvarado L."/>
            <person name="Berlin A."/>
            <person name="Borenstein D."/>
            <person name="Chen Z."/>
            <person name="Engels R."/>
            <person name="Freedman E."/>
            <person name="Gellesch M."/>
            <person name="Goldberg J."/>
            <person name="Griggs A."/>
            <person name="Gujja S."/>
            <person name="Heiman D."/>
            <person name="Hepburn T."/>
            <person name="Howarth C."/>
            <person name="Jen D."/>
            <person name="Larson L."/>
            <person name="Lewis B."/>
            <person name="Mehta T."/>
            <person name="Park D."/>
            <person name="Pearson M."/>
            <person name="Roberts A."/>
            <person name="Saif S."/>
            <person name="Shenoy N."/>
            <person name="Sisk P."/>
            <person name="Stolte C."/>
            <person name="Sykes S."/>
            <person name="Walk T."/>
            <person name="White J."/>
            <person name="Yandava C."/>
            <person name="Burger G."/>
            <person name="Gray M.W."/>
            <person name="Holland P.W.H."/>
            <person name="King N."/>
            <person name="Lang F.B.F."/>
            <person name="Roger A.J."/>
            <person name="Ruiz-Trillo I."/>
            <person name="Lander E."/>
            <person name="Nusbaum C."/>
        </authorList>
    </citation>
    <scope>NUCLEOTIDE SEQUENCE [LARGE SCALE GENOMIC DNA]</scope>
    <source>
        <strain evidence="14">ATCC 38327</strain>
    </source>
</reference>
<proteinExistence type="inferred from homology"/>
<comment type="cofactor">
    <cofactor evidence="11">
        <name>Zn(2+)</name>
        <dbReference type="ChEBI" id="CHEBI:29105"/>
    </cofactor>
    <text evidence="11">Binds 1 zinc ion per subunit.</text>
</comment>
<feature type="binding site" evidence="11">
    <location>
        <position position="26"/>
    </location>
    <ligand>
        <name>Zn(2+)</name>
        <dbReference type="ChEBI" id="CHEBI:29105"/>
        <note>catalytic</note>
    </ligand>
</feature>
<dbReference type="GO" id="GO:0004222">
    <property type="term" value="F:metalloendopeptidase activity"/>
    <property type="evidence" value="ECO:0007669"/>
    <property type="project" value="InterPro"/>
</dbReference>
<dbReference type="InterPro" id="IPR050371">
    <property type="entry name" value="Fungal_virulence_M36"/>
</dbReference>
<keyword evidence="3 12" id="KW-0964">Secreted</keyword>
<dbReference type="EMBL" id="GG745347">
    <property type="protein sequence ID" value="KNE65484.1"/>
    <property type="molecule type" value="Genomic_DNA"/>
</dbReference>
<protein>
    <recommendedName>
        <fullName evidence="12">Extracellular metalloproteinase</fullName>
        <ecNumber evidence="12">3.4.24.-</ecNumber>
    </recommendedName>
    <alternativeName>
        <fullName evidence="12">Fungalysin</fullName>
    </alternativeName>
</protein>
<evidence type="ECO:0000256" key="10">
    <source>
        <dbReference type="PIRSR" id="PIRSR601842-1"/>
    </source>
</evidence>
<evidence type="ECO:0000256" key="3">
    <source>
        <dbReference type="ARBA" id="ARBA00022525"/>
    </source>
</evidence>
<keyword evidence="4 12" id="KW-0645">Protease</keyword>
<feature type="binding site" evidence="11">
    <location>
        <position position="52"/>
    </location>
    <ligand>
        <name>Zn(2+)</name>
        <dbReference type="ChEBI" id="CHEBI:29105"/>
        <note>catalytic</note>
    </ligand>
</feature>
<evidence type="ECO:0000256" key="9">
    <source>
        <dbReference type="ARBA" id="ARBA00023145"/>
    </source>
</evidence>
<dbReference type="GO" id="GO:0008270">
    <property type="term" value="F:zinc ion binding"/>
    <property type="evidence" value="ECO:0007669"/>
    <property type="project" value="InterPro"/>
</dbReference>
<dbReference type="PRINTS" id="PR00999">
    <property type="entry name" value="FUNGALYSIN"/>
</dbReference>
<dbReference type="Pfam" id="PF02128">
    <property type="entry name" value="Peptidase_M36"/>
    <property type="match status" value="1"/>
</dbReference>
<evidence type="ECO:0000256" key="4">
    <source>
        <dbReference type="ARBA" id="ARBA00022670"/>
    </source>
</evidence>
<comment type="similarity">
    <text evidence="2 12">Belongs to the peptidase M36 family.</text>
</comment>
<evidence type="ECO:0000256" key="8">
    <source>
        <dbReference type="ARBA" id="ARBA00023049"/>
    </source>
</evidence>
<evidence type="ECO:0000313" key="13">
    <source>
        <dbReference type="EMBL" id="KNE65484.1"/>
    </source>
</evidence>
<feature type="active site" evidence="10">
    <location>
        <position position="23"/>
    </location>
</feature>
<dbReference type="VEuPathDB" id="FungiDB:AMAG_19477"/>
<evidence type="ECO:0000256" key="1">
    <source>
        <dbReference type="ARBA" id="ARBA00004613"/>
    </source>
</evidence>